<dbReference type="InterPro" id="IPR029063">
    <property type="entry name" value="SAM-dependent_MTases_sf"/>
</dbReference>
<dbReference type="Proteomes" id="UP000229554">
    <property type="component" value="Unassembled WGS sequence"/>
</dbReference>
<evidence type="ECO:0008006" key="3">
    <source>
        <dbReference type="Google" id="ProtNLM"/>
    </source>
</evidence>
<reference evidence="2" key="1">
    <citation type="submission" date="2017-09" db="EMBL/GenBank/DDBJ databases">
        <title>Depth-based differentiation of microbial function through sediment-hosted aquifers and enrichment of novel symbionts in the deep terrestrial subsurface.</title>
        <authorList>
            <person name="Probst A.J."/>
            <person name="Ladd B."/>
            <person name="Jarett J.K."/>
            <person name="Geller-Mcgrath D.E."/>
            <person name="Sieber C.M.K."/>
            <person name="Emerson J.B."/>
            <person name="Anantharaman K."/>
            <person name="Thomas B.C."/>
            <person name="Malmstrom R."/>
            <person name="Stieglmeier M."/>
            <person name="Klingl A."/>
            <person name="Woyke T."/>
            <person name="Ryan C.M."/>
            <person name="Banfield J.F."/>
        </authorList>
    </citation>
    <scope>NUCLEOTIDE SEQUENCE [LARGE SCALE GENOMIC DNA]</scope>
</reference>
<accession>A0A2M8KRP3</accession>
<sequence>TEKDLSKYPDKYFDSIRASHVIEHMIDPQEFIKLAKKKLKDGGELVMQTPNINSFGRLFGKYSKYYFDIPRHTVLFSNSSLLYLLKKNGFLNTRISYINFFGDQADNVLYYFKENSKIIYGILSNRFINLLLHALFIPMEICLSISKQSQTMTTYSRK</sequence>
<feature type="non-terminal residue" evidence="1">
    <location>
        <position position="1"/>
    </location>
</feature>
<organism evidence="1 2">
    <name type="scientific">Candidatus Roizmanbacteria bacterium CG10_big_fil_rev_8_21_14_0_10_39_6</name>
    <dbReference type="NCBI Taxonomy" id="1974853"/>
    <lineage>
        <taxon>Bacteria</taxon>
        <taxon>Candidatus Roizmaniibacteriota</taxon>
    </lineage>
</organism>
<evidence type="ECO:0000313" key="2">
    <source>
        <dbReference type="Proteomes" id="UP000229554"/>
    </source>
</evidence>
<dbReference type="SUPFAM" id="SSF53335">
    <property type="entry name" value="S-adenosyl-L-methionine-dependent methyltransferases"/>
    <property type="match status" value="1"/>
</dbReference>
<name>A0A2M8KRP3_9BACT</name>
<gene>
    <name evidence="1" type="ORF">COU88_04150</name>
</gene>
<evidence type="ECO:0000313" key="1">
    <source>
        <dbReference type="EMBL" id="PJE62597.1"/>
    </source>
</evidence>
<dbReference type="EMBL" id="PFED01000166">
    <property type="protein sequence ID" value="PJE62597.1"/>
    <property type="molecule type" value="Genomic_DNA"/>
</dbReference>
<proteinExistence type="predicted"/>
<dbReference type="Gene3D" id="3.40.50.150">
    <property type="entry name" value="Vaccinia Virus protein VP39"/>
    <property type="match status" value="1"/>
</dbReference>
<dbReference type="Pfam" id="PF13489">
    <property type="entry name" value="Methyltransf_23"/>
    <property type="match status" value="1"/>
</dbReference>
<comment type="caution">
    <text evidence="1">The sequence shown here is derived from an EMBL/GenBank/DDBJ whole genome shotgun (WGS) entry which is preliminary data.</text>
</comment>
<protein>
    <recommendedName>
        <fullName evidence="3">Class I SAM-dependent methyltransferase</fullName>
    </recommendedName>
</protein>
<dbReference type="AlphaFoldDB" id="A0A2M8KRP3"/>